<accession>A0AA97CUF3</accession>
<reference evidence="1" key="1">
    <citation type="submission" date="2023-06" db="EMBL/GenBank/DDBJ databases">
        <title>Gordonia sp. nov. and Pseudochrobactrum sp. nov., two species isolated from the burying beetle Nicrophorus vespilloides.</title>
        <authorList>
            <person name="Poehlein A."/>
            <person name="Guzman J."/>
            <person name="Daniel R."/>
            <person name="Vilcinskas A."/>
        </authorList>
    </citation>
    <scope>NUCLEOTIDE SEQUENCE</scope>
    <source>
        <strain evidence="1">MP11Mi</strain>
    </source>
</reference>
<dbReference type="RefSeq" id="WP_420040592.1">
    <property type="nucleotide sequence ID" value="NZ_CP128986.1"/>
</dbReference>
<evidence type="ECO:0000313" key="1">
    <source>
        <dbReference type="EMBL" id="WOC11266.1"/>
    </source>
</evidence>
<dbReference type="AlphaFoldDB" id="A0AA97CUF3"/>
<organism evidence="1">
    <name type="scientific">Gordonia sp. MP11Mi</name>
    <dbReference type="NCBI Taxonomy" id="3022769"/>
    <lineage>
        <taxon>Bacteria</taxon>
        <taxon>Bacillati</taxon>
        <taxon>Actinomycetota</taxon>
        <taxon>Actinomycetes</taxon>
        <taxon>Mycobacteriales</taxon>
        <taxon>Gordoniaceae</taxon>
        <taxon>Gordonia</taxon>
    </lineage>
</organism>
<gene>
    <name evidence="1" type="ORF">MP11Mi_03330</name>
</gene>
<dbReference type="EMBL" id="CP128986">
    <property type="protein sequence ID" value="WOC11266.1"/>
    <property type="molecule type" value="Genomic_DNA"/>
</dbReference>
<name>A0AA97CUF3_9ACTN</name>
<proteinExistence type="predicted"/>
<sequence length="45" mass="5004">MKRDIIAAAASLGALLIVDARWPFWVVWAVAVAYQISKYKRGARA</sequence>
<protein>
    <submittedName>
        <fullName evidence="1">Uncharacterized protein</fullName>
    </submittedName>
</protein>